<proteinExistence type="predicted"/>
<dbReference type="PANTHER" id="PTHR37035">
    <property type="entry name" value="C3H1-TYPE DOMAIN-CONTAINING PROTEIN-RELATED"/>
    <property type="match status" value="1"/>
</dbReference>
<keyword evidence="1" id="KW-0479">Metal-binding</keyword>
<feature type="domain" description="C3H1-type" evidence="3">
    <location>
        <begin position="167"/>
        <end position="193"/>
    </location>
</feature>
<feature type="zinc finger region" description="C3H1-type" evidence="1">
    <location>
        <begin position="77"/>
        <end position="99"/>
    </location>
</feature>
<dbReference type="AlphaFoldDB" id="A0A061ITH6"/>
<keyword evidence="6" id="KW-1185">Reference proteome</keyword>
<dbReference type="OrthoDB" id="336321at2759"/>
<dbReference type="PROSITE" id="PS50103">
    <property type="entry name" value="ZF_C3H1"/>
    <property type="match status" value="2"/>
</dbReference>
<gene>
    <name evidence="5" type="ORF">TRSC58_04125</name>
    <name evidence="4" type="ORF">TRSC58_07073</name>
</gene>
<dbReference type="InterPro" id="IPR000571">
    <property type="entry name" value="Znf_CCCH"/>
</dbReference>
<organism evidence="4 6">
    <name type="scientific">Trypanosoma rangeli SC58</name>
    <dbReference type="NCBI Taxonomy" id="429131"/>
    <lineage>
        <taxon>Eukaryota</taxon>
        <taxon>Discoba</taxon>
        <taxon>Euglenozoa</taxon>
        <taxon>Kinetoplastea</taxon>
        <taxon>Metakinetoplastina</taxon>
        <taxon>Trypanosomatida</taxon>
        <taxon>Trypanosomatidae</taxon>
        <taxon>Trypanosoma</taxon>
        <taxon>Herpetosoma</taxon>
    </lineage>
</organism>
<evidence type="ECO:0000256" key="1">
    <source>
        <dbReference type="PROSITE-ProRule" id="PRU00723"/>
    </source>
</evidence>
<feature type="domain" description="C3H1-type" evidence="3">
    <location>
        <begin position="77"/>
        <end position="99"/>
    </location>
</feature>
<name>A0A061ITH6_TRYRA</name>
<feature type="region of interest" description="Disordered" evidence="2">
    <location>
        <begin position="322"/>
        <end position="364"/>
    </location>
</feature>
<dbReference type="PANTHER" id="PTHR37035:SF2">
    <property type="entry name" value="C3H1-TYPE DOMAIN-CONTAINING PROTEIN"/>
    <property type="match status" value="1"/>
</dbReference>
<protein>
    <recommendedName>
        <fullName evidence="3">C3H1-type domain-containing protein</fullName>
    </recommendedName>
</protein>
<evidence type="ECO:0000256" key="2">
    <source>
        <dbReference type="SAM" id="MobiDB-lite"/>
    </source>
</evidence>
<dbReference type="InterPro" id="IPR053125">
    <property type="entry name" value="RNA-bd_mRNA_stabilization_reg"/>
</dbReference>
<dbReference type="Proteomes" id="UP000031737">
    <property type="component" value="Unassembled WGS sequence"/>
</dbReference>
<dbReference type="SMART" id="SM00356">
    <property type="entry name" value="ZnF_C3H1"/>
    <property type="match status" value="2"/>
</dbReference>
<comment type="caution">
    <text evidence="4">The sequence shown here is derived from an EMBL/GenBank/DDBJ whole genome shotgun (WGS) entry which is preliminary data.</text>
</comment>
<dbReference type="VEuPathDB" id="TriTrypDB:TRSC58_04125"/>
<evidence type="ECO:0000313" key="5">
    <source>
        <dbReference type="EMBL" id="ESL08176.1"/>
    </source>
</evidence>
<accession>A0A061ITH6</accession>
<keyword evidence="1" id="KW-0862">Zinc</keyword>
<feature type="zinc finger region" description="C3H1-type" evidence="1">
    <location>
        <begin position="167"/>
        <end position="193"/>
    </location>
</feature>
<feature type="region of interest" description="Disordered" evidence="2">
    <location>
        <begin position="1"/>
        <end position="21"/>
    </location>
</feature>
<sequence length="364" mass="39094">MSLTLNPSASANSFGSSHRCQSLHTPIRTTARRVRTPQQSTAKYVEALDHLSTKLKIPISAVEPTNALQDDGLVPGICRLFLEGRCKQSSRCFQVHVQQDVLEFLRKETLETPSCCYLHGAPCNYEGLPFALTVNIGSKTVGLHSLNPTNYLWSIYNEHGESQLAVSKGRVCREHRRGLCRFGEECGFLHICREIPLDGDDYISATPVSIPRVHNKASLSGSVPASTANNIHRNNGDVAGDGHSQNTCGPHAEDANGAAQSLNASSFNACSFNGGHSTGGLNGHYGNYNNQCTSFLGGESGCGSFASVSRSRTSFSYRMKNMASGDNEDGVVRGPLLRPLGGVAPSRGLTSQRHNPYGDATSPQ</sequence>
<evidence type="ECO:0000259" key="3">
    <source>
        <dbReference type="PROSITE" id="PS50103"/>
    </source>
</evidence>
<keyword evidence="1" id="KW-0863">Zinc-finger</keyword>
<dbReference type="VEuPathDB" id="TriTrypDB:TRSC58_07073"/>
<reference evidence="4 6" key="1">
    <citation type="submission" date="2013-07" db="EMBL/GenBank/DDBJ databases">
        <authorList>
            <person name="Stoco P.H."/>
            <person name="Wagner G."/>
            <person name="Gerber A."/>
            <person name="Zaha A."/>
            <person name="Thompson C."/>
            <person name="Bartholomeu D.C."/>
            <person name="Luckemeyer D.D."/>
            <person name="Bahia D."/>
            <person name="Loreto E."/>
            <person name="Prestes E.B."/>
            <person name="Lima F.M."/>
            <person name="Rodrigues-Luiz G."/>
            <person name="Vallejo G.A."/>
            <person name="Filho J.F."/>
            <person name="Monteiro K.M."/>
            <person name="Tyler K.M."/>
            <person name="de Almeida L.G."/>
            <person name="Ortiz M.F."/>
            <person name="Siervo M.A."/>
            <person name="de Moraes M.H."/>
            <person name="Cunha O.L."/>
            <person name="Mendonca-Neto R."/>
            <person name="Silva R."/>
            <person name="Teixeira S.M."/>
            <person name="Murta S.M."/>
            <person name="Sincero T.C."/>
            <person name="Mendes T.A."/>
            <person name="Urmenyi T.P."/>
            <person name="Silva V.G."/>
            <person name="da Rocha W.D."/>
            <person name="Andersson B."/>
            <person name="Romanha A.J."/>
            <person name="Steindel M."/>
            <person name="de Vasconcelos A.T."/>
            <person name="Grisard E.C."/>
        </authorList>
    </citation>
    <scope>NUCLEOTIDE SEQUENCE [LARGE SCALE GENOMIC DNA]</scope>
    <source>
        <strain evidence="4 6">SC58</strain>
    </source>
</reference>
<evidence type="ECO:0000313" key="6">
    <source>
        <dbReference type="Proteomes" id="UP000031737"/>
    </source>
</evidence>
<dbReference type="EMBL" id="AUPL01004125">
    <property type="protein sequence ID" value="ESL08176.1"/>
    <property type="molecule type" value="Genomic_DNA"/>
</dbReference>
<dbReference type="EMBL" id="AUPL01007073">
    <property type="protein sequence ID" value="ESL05285.1"/>
    <property type="molecule type" value="Genomic_DNA"/>
</dbReference>
<dbReference type="GO" id="GO:0008270">
    <property type="term" value="F:zinc ion binding"/>
    <property type="evidence" value="ECO:0007669"/>
    <property type="project" value="UniProtKB-KW"/>
</dbReference>
<evidence type="ECO:0000313" key="4">
    <source>
        <dbReference type="EMBL" id="ESL05285.1"/>
    </source>
</evidence>